<comment type="similarity">
    <text evidence="1">Belongs to the VPS25 family.</text>
</comment>
<gene>
    <name evidence="4" type="ORF">HK105_205785</name>
</gene>
<dbReference type="Proteomes" id="UP001527925">
    <property type="component" value="Unassembled WGS sequence"/>
</dbReference>
<evidence type="ECO:0000313" key="4">
    <source>
        <dbReference type="EMBL" id="KAL2914646.1"/>
    </source>
</evidence>
<dbReference type="PANTHER" id="PTHR13149:SF0">
    <property type="entry name" value="VACUOLAR PROTEIN-SORTING-ASSOCIATED PROTEIN 25"/>
    <property type="match status" value="1"/>
</dbReference>
<keyword evidence="2" id="KW-0813">Transport</keyword>
<evidence type="ECO:0000256" key="3">
    <source>
        <dbReference type="ARBA" id="ARBA00022927"/>
    </source>
</evidence>
<dbReference type="InterPro" id="IPR036390">
    <property type="entry name" value="WH_DNA-bd_sf"/>
</dbReference>
<keyword evidence="5" id="KW-1185">Reference proteome</keyword>
<organism evidence="4 5">
    <name type="scientific">Polyrhizophydium stewartii</name>
    <dbReference type="NCBI Taxonomy" id="2732419"/>
    <lineage>
        <taxon>Eukaryota</taxon>
        <taxon>Fungi</taxon>
        <taxon>Fungi incertae sedis</taxon>
        <taxon>Chytridiomycota</taxon>
        <taxon>Chytridiomycota incertae sedis</taxon>
        <taxon>Chytridiomycetes</taxon>
        <taxon>Rhizophydiales</taxon>
        <taxon>Rhizophydiales incertae sedis</taxon>
        <taxon>Polyrhizophydium</taxon>
    </lineage>
</organism>
<accession>A0ABR4N530</accession>
<reference evidence="4 5" key="1">
    <citation type="submission" date="2023-09" db="EMBL/GenBank/DDBJ databases">
        <title>Pangenome analysis of Batrachochytrium dendrobatidis and related Chytrids.</title>
        <authorList>
            <person name="Yacoub M.N."/>
            <person name="Stajich J.E."/>
            <person name="James T.Y."/>
        </authorList>
    </citation>
    <scope>NUCLEOTIDE SEQUENCE [LARGE SCALE GENOMIC DNA]</scope>
    <source>
        <strain evidence="4 5">JEL0888</strain>
    </source>
</reference>
<evidence type="ECO:0000256" key="2">
    <source>
        <dbReference type="ARBA" id="ARBA00022448"/>
    </source>
</evidence>
<evidence type="ECO:0000313" key="5">
    <source>
        <dbReference type="Proteomes" id="UP001527925"/>
    </source>
</evidence>
<dbReference type="Pfam" id="PF05871">
    <property type="entry name" value="ESCRT-II"/>
    <property type="match status" value="1"/>
</dbReference>
<dbReference type="InterPro" id="IPR008570">
    <property type="entry name" value="ESCRT-II_cplx_Vps25-sub"/>
</dbReference>
<sequence length="180" mass="20677">MATSAFECPAIHSFPPFFTQQPTADTWNKQRQLWCELVLAHSQHHRVFIIDADEVVGKAAPFHNPAIRRSLPRETVVLVLEHLVSALKCGEWENKDRTRCWVFWRKPDEWASLIYKWIFDTGRTNTVCTTFEIIHGDESADESFHELPEPLLMRALDVLVKQGKAQIFNSSDGNAGVKFI</sequence>
<protein>
    <submittedName>
        <fullName evidence="4">Uncharacterized protein</fullName>
    </submittedName>
</protein>
<dbReference type="Gene3D" id="1.10.10.10">
    <property type="entry name" value="Winged helix-like DNA-binding domain superfamily/Winged helix DNA-binding domain"/>
    <property type="match status" value="1"/>
</dbReference>
<dbReference type="Gene3D" id="1.10.10.570">
    <property type="entry name" value="Winged helix' DNA-binding domain. Chain C. Domain 1"/>
    <property type="match status" value="1"/>
</dbReference>
<dbReference type="EMBL" id="JADGIZ020000031">
    <property type="protein sequence ID" value="KAL2914646.1"/>
    <property type="molecule type" value="Genomic_DNA"/>
</dbReference>
<dbReference type="InterPro" id="IPR014041">
    <property type="entry name" value="ESCRT-II_cplx_Vps25-sub_N"/>
</dbReference>
<dbReference type="InterPro" id="IPR036388">
    <property type="entry name" value="WH-like_DNA-bd_sf"/>
</dbReference>
<name>A0ABR4N530_9FUNG</name>
<evidence type="ECO:0000256" key="1">
    <source>
        <dbReference type="ARBA" id="ARBA00009674"/>
    </source>
</evidence>
<proteinExistence type="inferred from homology"/>
<dbReference type="PANTHER" id="PTHR13149">
    <property type="entry name" value="VACUOLAR PROTEIN SORTING-ASSOCIATED PROTEIN VPS25"/>
    <property type="match status" value="1"/>
</dbReference>
<comment type="caution">
    <text evidence="4">The sequence shown here is derived from an EMBL/GenBank/DDBJ whole genome shotgun (WGS) entry which is preliminary data.</text>
</comment>
<keyword evidence="3" id="KW-0653">Protein transport</keyword>
<dbReference type="SUPFAM" id="SSF46785">
    <property type="entry name" value="Winged helix' DNA-binding domain"/>
    <property type="match status" value="2"/>
</dbReference>